<gene>
    <name evidence="3" type="ORF">bhn_I0982</name>
</gene>
<feature type="region of interest" description="Disordered" evidence="1">
    <location>
        <begin position="1"/>
        <end position="79"/>
    </location>
</feature>
<feature type="compositionally biased region" description="Pro residues" evidence="1">
    <location>
        <begin position="59"/>
        <end position="76"/>
    </location>
</feature>
<dbReference type="Proteomes" id="UP000179284">
    <property type="component" value="Chromosome I"/>
</dbReference>
<feature type="compositionally biased region" description="Basic and acidic residues" evidence="1">
    <location>
        <begin position="158"/>
        <end position="186"/>
    </location>
</feature>
<name>A0A1D9P055_9FIRM</name>
<reference evidence="4" key="1">
    <citation type="submission" date="2016-10" db="EMBL/GenBank/DDBJ databases">
        <title>The complete genome sequence of the rumen bacterium Butyrivibrio hungatei MB2003.</title>
        <authorList>
            <person name="Palevich N."/>
            <person name="Kelly W.J."/>
            <person name="Leahy S.C."/>
            <person name="Altermann E."/>
            <person name="Rakonjac J."/>
            <person name="Attwood G.T."/>
        </authorList>
    </citation>
    <scope>NUCLEOTIDE SEQUENCE [LARGE SCALE GENOMIC DNA]</scope>
    <source>
        <strain evidence="4">MB2003</strain>
    </source>
</reference>
<feature type="transmembrane region" description="Helical" evidence="2">
    <location>
        <begin position="119"/>
        <end position="139"/>
    </location>
</feature>
<feature type="region of interest" description="Disordered" evidence="1">
    <location>
        <begin position="147"/>
        <end position="192"/>
    </location>
</feature>
<evidence type="ECO:0000313" key="4">
    <source>
        <dbReference type="Proteomes" id="UP000179284"/>
    </source>
</evidence>
<keyword evidence="2" id="KW-0472">Membrane</keyword>
<dbReference type="KEGG" id="bhu:bhn_I0982"/>
<organism evidence="3 4">
    <name type="scientific">Butyrivibrio hungatei</name>
    <dbReference type="NCBI Taxonomy" id="185008"/>
    <lineage>
        <taxon>Bacteria</taxon>
        <taxon>Bacillati</taxon>
        <taxon>Bacillota</taxon>
        <taxon>Clostridia</taxon>
        <taxon>Lachnospirales</taxon>
        <taxon>Lachnospiraceae</taxon>
        <taxon>Butyrivibrio</taxon>
    </lineage>
</organism>
<sequence>MSGQQFDPITGQPITPQDATNSAPNTTIPGAQPFNIPGAQPINIPGAQPVGNAGAKPVNPVPVQPVTNPNPTPVQPAQPVIPGAQQAANAGQPVVPGMTTIASYSGTYSPKNPADKKKLMIIGGGIAAALILIVAIIAFSSGADKKPNDPIDIASSKSSKEDTKTPDGKKSDDPSEDKSSDADKKPAANTPANVDSSSMFAFTVDGETYSLPLPVSYFLEHGWTFQDGADASELLGTNETTFTSLNYKGKDTYCSVAITNYSFNAYEAKDCYVTEFSLYSRSLEKSGIEASIQNNQIVIGKSKSEDVTAIFGNPDHEYSGTLTYYKDHDDMNVFNTITFTFDDSTGVLQNLTITNEEMPEGFDRGEVNEATPDYVSQYKDPSSLGDDFLSGNFQLGGKVYNLPVPLQKLLDDGWSIASSNVAGDSPIGAEEQISIALSKDDQSIYVMLYNKGNSATLVKNSMITELSVYISSYRESDFEVPGLSTKTSNTDFKAMLDSKGIKYEYKDEYEYYKISLDQDAEESDYYNGYRIYVNSKEDSMDSITLSRKGWLAD</sequence>
<protein>
    <submittedName>
        <fullName evidence="3">Uncharacterized protein</fullName>
    </submittedName>
</protein>
<accession>A0A1D9P055</accession>
<dbReference type="OrthoDB" id="2001005at2"/>
<dbReference type="AlphaFoldDB" id="A0A1D9P055"/>
<dbReference type="EMBL" id="CP017831">
    <property type="protein sequence ID" value="AOZ96016.1"/>
    <property type="molecule type" value="Genomic_DNA"/>
</dbReference>
<keyword evidence="4" id="KW-1185">Reference proteome</keyword>
<dbReference type="RefSeq" id="WP_071175737.1">
    <property type="nucleotide sequence ID" value="NZ_CP017831.1"/>
</dbReference>
<evidence type="ECO:0000256" key="2">
    <source>
        <dbReference type="SAM" id="Phobius"/>
    </source>
</evidence>
<evidence type="ECO:0000256" key="1">
    <source>
        <dbReference type="SAM" id="MobiDB-lite"/>
    </source>
</evidence>
<keyword evidence="2" id="KW-0812">Transmembrane</keyword>
<proteinExistence type="predicted"/>
<evidence type="ECO:0000313" key="3">
    <source>
        <dbReference type="EMBL" id="AOZ96016.1"/>
    </source>
</evidence>
<feature type="compositionally biased region" description="Polar residues" evidence="1">
    <location>
        <begin position="1"/>
        <end position="29"/>
    </location>
</feature>
<keyword evidence="2" id="KW-1133">Transmembrane helix</keyword>